<sequence length="413" mass="46560">MNTNKLSTYYFYIIILLSSYFVDVCLSYKFSENIIKLVTDGQRDQHLLDNPSFPRLPVKAIYQFGDSLADTGNLIRADPSNDCAIWPYGELLSDKPNGRCSDGLLMIDFFAKFWNIPTIDVYLNNEGNFTHGVNFAVAGATALNTFILEHKYNIHAQTNLSLSVQLDWFKSHLHSYYVDKSDVRVKLSEGLFFMGEIGGNDYNFAFFQGNSLSDVYRMVPDVIQAIKSAVEEIIDLGATQIVVPGNFPIGCVPIYLSLFKTNDSNMYDELKCLKEYNKHAQFHNYQLQKTIVKLQKGHPNVSIVYMDYFGASIEIVQHANLFGFDENAIQVACCGATDNEYKVQMGVYCGTKGAIVCKNPQEHISWDGVHLTQHAYHVLAKQLMHSFNGGVKNVGVFCFLTSIIICLILIWGI</sequence>
<organism evidence="6 7">
    <name type="scientific">Saponaria officinalis</name>
    <name type="common">Common soapwort</name>
    <name type="synonym">Lychnis saponaria</name>
    <dbReference type="NCBI Taxonomy" id="3572"/>
    <lineage>
        <taxon>Eukaryota</taxon>
        <taxon>Viridiplantae</taxon>
        <taxon>Streptophyta</taxon>
        <taxon>Embryophyta</taxon>
        <taxon>Tracheophyta</taxon>
        <taxon>Spermatophyta</taxon>
        <taxon>Magnoliopsida</taxon>
        <taxon>eudicotyledons</taxon>
        <taxon>Gunneridae</taxon>
        <taxon>Pentapetalae</taxon>
        <taxon>Caryophyllales</taxon>
        <taxon>Caryophyllaceae</taxon>
        <taxon>Caryophylleae</taxon>
        <taxon>Saponaria</taxon>
    </lineage>
</organism>
<dbReference type="AlphaFoldDB" id="A0AAW1JNV6"/>
<evidence type="ECO:0000313" key="6">
    <source>
        <dbReference type="EMBL" id="KAK9705513.1"/>
    </source>
</evidence>
<name>A0AAW1JNV6_SAPOF</name>
<keyword evidence="5" id="KW-1133">Transmembrane helix</keyword>
<reference evidence="6" key="1">
    <citation type="submission" date="2024-03" db="EMBL/GenBank/DDBJ databases">
        <title>WGS assembly of Saponaria officinalis var. Norfolk2.</title>
        <authorList>
            <person name="Jenkins J."/>
            <person name="Shu S."/>
            <person name="Grimwood J."/>
            <person name="Barry K."/>
            <person name="Goodstein D."/>
            <person name="Schmutz J."/>
            <person name="Leebens-Mack J."/>
            <person name="Osbourn A."/>
        </authorList>
    </citation>
    <scope>NUCLEOTIDE SEQUENCE [LARGE SCALE GENOMIC DNA]</scope>
    <source>
        <strain evidence="6">JIC</strain>
    </source>
</reference>
<dbReference type="InterPro" id="IPR036514">
    <property type="entry name" value="SGNH_hydro_sf"/>
</dbReference>
<dbReference type="InterPro" id="IPR035669">
    <property type="entry name" value="SGNH_plant_lipase-like"/>
</dbReference>
<dbReference type="Pfam" id="PF00657">
    <property type="entry name" value="Lipase_GDSL"/>
    <property type="match status" value="1"/>
</dbReference>
<proteinExistence type="inferred from homology"/>
<evidence type="ECO:0000256" key="4">
    <source>
        <dbReference type="ARBA" id="ARBA00023180"/>
    </source>
</evidence>
<evidence type="ECO:0000256" key="2">
    <source>
        <dbReference type="ARBA" id="ARBA00022729"/>
    </source>
</evidence>
<feature type="transmembrane region" description="Helical" evidence="5">
    <location>
        <begin position="394"/>
        <end position="412"/>
    </location>
</feature>
<dbReference type="InterPro" id="IPR001087">
    <property type="entry name" value="GDSL"/>
</dbReference>
<dbReference type="EMBL" id="JBDFQZ010000007">
    <property type="protein sequence ID" value="KAK9705513.1"/>
    <property type="molecule type" value="Genomic_DNA"/>
</dbReference>
<keyword evidence="5" id="KW-0472">Membrane</keyword>
<evidence type="ECO:0000256" key="3">
    <source>
        <dbReference type="ARBA" id="ARBA00022801"/>
    </source>
</evidence>
<dbReference type="SUPFAM" id="SSF52266">
    <property type="entry name" value="SGNH hydrolase"/>
    <property type="match status" value="1"/>
</dbReference>
<accession>A0AAW1JNV6</accession>
<keyword evidence="4" id="KW-0325">Glycoprotein</keyword>
<keyword evidence="2" id="KW-0732">Signal</keyword>
<keyword evidence="3" id="KW-0378">Hydrolase</keyword>
<dbReference type="PANTHER" id="PTHR22835:SF517">
    <property type="entry name" value="GDSL-LIKE LIPASE_ACYLHYDROLASE FAMILY PROTEIN, EXPRESSED"/>
    <property type="match status" value="1"/>
</dbReference>
<evidence type="ECO:0000313" key="7">
    <source>
        <dbReference type="Proteomes" id="UP001443914"/>
    </source>
</evidence>
<dbReference type="CDD" id="cd01837">
    <property type="entry name" value="SGNH_plant_lipase_like"/>
    <property type="match status" value="1"/>
</dbReference>
<feature type="transmembrane region" description="Helical" evidence="5">
    <location>
        <begin position="6"/>
        <end position="26"/>
    </location>
</feature>
<comment type="caution">
    <text evidence="6">The sequence shown here is derived from an EMBL/GenBank/DDBJ whole genome shotgun (WGS) entry which is preliminary data.</text>
</comment>
<keyword evidence="5" id="KW-0812">Transmembrane</keyword>
<evidence type="ECO:0000256" key="1">
    <source>
        <dbReference type="ARBA" id="ARBA00008668"/>
    </source>
</evidence>
<gene>
    <name evidence="6" type="ORF">RND81_07G062800</name>
</gene>
<comment type="similarity">
    <text evidence="1">Belongs to the 'GDSL' lipolytic enzyme family.</text>
</comment>
<dbReference type="PANTHER" id="PTHR22835">
    <property type="entry name" value="ZINC FINGER FYVE DOMAIN CONTAINING PROTEIN"/>
    <property type="match status" value="1"/>
</dbReference>
<dbReference type="Gene3D" id="3.40.50.1110">
    <property type="entry name" value="SGNH hydrolase"/>
    <property type="match status" value="1"/>
</dbReference>
<evidence type="ECO:0000256" key="5">
    <source>
        <dbReference type="SAM" id="Phobius"/>
    </source>
</evidence>
<dbReference type="GO" id="GO:0016788">
    <property type="term" value="F:hydrolase activity, acting on ester bonds"/>
    <property type="evidence" value="ECO:0007669"/>
    <property type="project" value="InterPro"/>
</dbReference>
<keyword evidence="7" id="KW-1185">Reference proteome</keyword>
<protein>
    <submittedName>
        <fullName evidence="6">Uncharacterized protein</fullName>
    </submittedName>
</protein>
<dbReference type="Proteomes" id="UP001443914">
    <property type="component" value="Unassembled WGS sequence"/>
</dbReference>